<evidence type="ECO:0000313" key="2">
    <source>
        <dbReference type="EMBL" id="OGZ03729.1"/>
    </source>
</evidence>
<dbReference type="SUPFAM" id="SSF69786">
    <property type="entry name" value="YggU-like"/>
    <property type="match status" value="1"/>
</dbReference>
<protein>
    <submittedName>
        <fullName evidence="2">Uncharacterized protein</fullName>
    </submittedName>
</protein>
<evidence type="ECO:0000256" key="1">
    <source>
        <dbReference type="ARBA" id="ARBA00010364"/>
    </source>
</evidence>
<sequence>MYIRVRVTPGAKKEKIIKKKDGEYDISVREEAFRNMANRRVCMLLALEFHVPASAVHIANGHRSGVKLIRIEKV</sequence>
<dbReference type="AlphaFoldDB" id="A0A1G2CQS2"/>
<organism evidence="2 3">
    <name type="scientific">Candidatus Lloydbacteria bacterium RIFCSPHIGHO2_01_FULL_41_20</name>
    <dbReference type="NCBI Taxonomy" id="1798657"/>
    <lineage>
        <taxon>Bacteria</taxon>
        <taxon>Candidatus Lloydiibacteriota</taxon>
    </lineage>
</organism>
<dbReference type="Pfam" id="PF02594">
    <property type="entry name" value="DUF167"/>
    <property type="match status" value="1"/>
</dbReference>
<dbReference type="SMART" id="SM01152">
    <property type="entry name" value="DUF167"/>
    <property type="match status" value="1"/>
</dbReference>
<accession>A0A1G2CQS2</accession>
<reference evidence="2 3" key="1">
    <citation type="journal article" date="2016" name="Nat. Commun.">
        <title>Thousands of microbial genomes shed light on interconnected biogeochemical processes in an aquifer system.</title>
        <authorList>
            <person name="Anantharaman K."/>
            <person name="Brown C.T."/>
            <person name="Hug L.A."/>
            <person name="Sharon I."/>
            <person name="Castelle C.J."/>
            <person name="Probst A.J."/>
            <person name="Thomas B.C."/>
            <person name="Singh A."/>
            <person name="Wilkins M.J."/>
            <person name="Karaoz U."/>
            <person name="Brodie E.L."/>
            <person name="Williams K.H."/>
            <person name="Hubbard S.S."/>
            <person name="Banfield J.F."/>
        </authorList>
    </citation>
    <scope>NUCLEOTIDE SEQUENCE [LARGE SCALE GENOMIC DNA]</scope>
</reference>
<proteinExistence type="inferred from homology"/>
<dbReference type="Gene3D" id="3.30.1200.10">
    <property type="entry name" value="YggU-like"/>
    <property type="match status" value="1"/>
</dbReference>
<comment type="caution">
    <text evidence="2">The sequence shown here is derived from an EMBL/GenBank/DDBJ whole genome shotgun (WGS) entry which is preliminary data.</text>
</comment>
<gene>
    <name evidence="2" type="ORF">A2648_02125</name>
</gene>
<dbReference type="NCBIfam" id="TIGR00251">
    <property type="entry name" value="DUF167 family protein"/>
    <property type="match status" value="1"/>
</dbReference>
<dbReference type="InterPro" id="IPR036591">
    <property type="entry name" value="YggU-like_sf"/>
</dbReference>
<dbReference type="STRING" id="1798657.A2648_02125"/>
<dbReference type="EMBL" id="MHLH01000015">
    <property type="protein sequence ID" value="OGZ03729.1"/>
    <property type="molecule type" value="Genomic_DNA"/>
</dbReference>
<dbReference type="Proteomes" id="UP000178841">
    <property type="component" value="Unassembled WGS sequence"/>
</dbReference>
<dbReference type="InterPro" id="IPR003746">
    <property type="entry name" value="DUF167"/>
</dbReference>
<comment type="similarity">
    <text evidence="1">Belongs to the UPF0235 family.</text>
</comment>
<name>A0A1G2CQS2_9BACT</name>
<evidence type="ECO:0000313" key="3">
    <source>
        <dbReference type="Proteomes" id="UP000178841"/>
    </source>
</evidence>